<sequence length="367" mass="42140">MSQSSVDEKSVASETYGFDAIRGIQAGREFYVGMCQLKIIPKLFIFDDYDIPPELRAQRVLSQYRISPIKNYILNNPDDYIFSSLTTSVDGTMKFIPAVSLGQESKLGRLYISMESRLLINDGQHRRKAIEEALKERPELGHEMISVVFFQDKGLKRSQQMFSDLNKNAVKPTKSLSILYDHRDKFSKFIVGMVNIVEIFQGRVELEKTTMSNRSNKVFTLNGISDATMHLFGMSKTKKLSKEQEDLTKEFWNEVSKNIPEWQLLLEGKILPAELRKEFVHSTTNSLNTLGIVGRVILQKYPDNWKEKLRGLKDINWHRSNPEWEGRLLLNGRMLKTTLGVELAANTVLKKCGVSLSEDRLKHENRS</sequence>
<dbReference type="NCBIfam" id="TIGR03187">
    <property type="entry name" value="DGQHR"/>
    <property type="match status" value="1"/>
</dbReference>
<proteinExistence type="predicted"/>
<dbReference type="InterPro" id="IPR017601">
    <property type="entry name" value="DGQHR-contain_dom"/>
</dbReference>
<accession>A0A075GV38</accession>
<protein>
    <submittedName>
        <fullName evidence="1">DNA sulfur modification protein DndB</fullName>
    </submittedName>
</protein>
<evidence type="ECO:0000313" key="1">
    <source>
        <dbReference type="EMBL" id="AIF05633.1"/>
    </source>
</evidence>
<dbReference type="Pfam" id="PF14072">
    <property type="entry name" value="DndB"/>
    <property type="match status" value="1"/>
</dbReference>
<dbReference type="AlphaFoldDB" id="A0A075GV38"/>
<organism evidence="1">
    <name type="scientific">uncultured marine thaumarchaeote KM3_186_C08</name>
    <dbReference type="NCBI Taxonomy" id="1456070"/>
    <lineage>
        <taxon>Archaea</taxon>
        <taxon>Nitrososphaerota</taxon>
        <taxon>environmental samples</taxon>
    </lineage>
</organism>
<reference evidence="1" key="1">
    <citation type="journal article" date="2014" name="Genome Biol. Evol.">
        <title>Pangenome evidence for extensive interdomain horizontal transfer affecting lineage core and shell genes in uncultured planktonic thaumarchaeota and euryarchaeota.</title>
        <authorList>
            <person name="Deschamps P."/>
            <person name="Zivanovic Y."/>
            <person name="Moreira D."/>
            <person name="Rodriguez-Valera F."/>
            <person name="Lopez-Garcia P."/>
        </authorList>
    </citation>
    <scope>NUCLEOTIDE SEQUENCE</scope>
</reference>
<dbReference type="NCBIfam" id="TIGR03233">
    <property type="entry name" value="DNA_S_dndB"/>
    <property type="match status" value="1"/>
</dbReference>
<dbReference type="EMBL" id="KF900746">
    <property type="protein sequence ID" value="AIF05633.1"/>
    <property type="molecule type" value="Genomic_DNA"/>
</dbReference>
<dbReference type="CDD" id="cd16412">
    <property type="entry name" value="dndB"/>
    <property type="match status" value="1"/>
</dbReference>
<name>A0A075GV38_9ARCH</name>
<dbReference type="InterPro" id="IPR017642">
    <property type="entry name" value="DNA_S_mod_DndB"/>
</dbReference>